<name>A0A0A9CME2_ARUDO</name>
<evidence type="ECO:0000313" key="1">
    <source>
        <dbReference type="EMBL" id="JAD76766.1"/>
    </source>
</evidence>
<dbReference type="AlphaFoldDB" id="A0A0A9CME2"/>
<protein>
    <submittedName>
        <fullName evidence="1">Uncharacterized protein</fullName>
    </submittedName>
</protein>
<accession>A0A0A9CME2</accession>
<proteinExistence type="predicted"/>
<reference evidence="1" key="2">
    <citation type="journal article" date="2015" name="Data Brief">
        <title>Shoot transcriptome of the giant reed, Arundo donax.</title>
        <authorList>
            <person name="Barrero R.A."/>
            <person name="Guerrero F.D."/>
            <person name="Moolhuijzen P."/>
            <person name="Goolsby J.A."/>
            <person name="Tidwell J."/>
            <person name="Bellgard S.E."/>
            <person name="Bellgard M.I."/>
        </authorList>
    </citation>
    <scope>NUCLEOTIDE SEQUENCE</scope>
    <source>
        <tissue evidence="1">Shoot tissue taken approximately 20 cm above the soil surface</tissue>
    </source>
</reference>
<sequence>MLAHSMSDRTGWRLPNFDRSSRISCFTFFSSK</sequence>
<organism evidence="1">
    <name type="scientific">Arundo donax</name>
    <name type="common">Giant reed</name>
    <name type="synonym">Donax arundinaceus</name>
    <dbReference type="NCBI Taxonomy" id="35708"/>
    <lineage>
        <taxon>Eukaryota</taxon>
        <taxon>Viridiplantae</taxon>
        <taxon>Streptophyta</taxon>
        <taxon>Embryophyta</taxon>
        <taxon>Tracheophyta</taxon>
        <taxon>Spermatophyta</taxon>
        <taxon>Magnoliopsida</taxon>
        <taxon>Liliopsida</taxon>
        <taxon>Poales</taxon>
        <taxon>Poaceae</taxon>
        <taxon>PACMAD clade</taxon>
        <taxon>Arundinoideae</taxon>
        <taxon>Arundineae</taxon>
        <taxon>Arundo</taxon>
    </lineage>
</organism>
<dbReference type="EMBL" id="GBRH01221129">
    <property type="protein sequence ID" value="JAD76766.1"/>
    <property type="molecule type" value="Transcribed_RNA"/>
</dbReference>
<reference evidence="1" key="1">
    <citation type="submission" date="2014-09" db="EMBL/GenBank/DDBJ databases">
        <authorList>
            <person name="Magalhaes I.L.F."/>
            <person name="Oliveira U."/>
            <person name="Santos F.R."/>
            <person name="Vidigal T.H.D.A."/>
            <person name="Brescovit A.D."/>
            <person name="Santos A.J."/>
        </authorList>
    </citation>
    <scope>NUCLEOTIDE SEQUENCE</scope>
    <source>
        <tissue evidence="1">Shoot tissue taken approximately 20 cm above the soil surface</tissue>
    </source>
</reference>